<reference evidence="1" key="1">
    <citation type="journal article" date="2014" name="Front. Microbiol.">
        <title>High frequency of phylogenetically diverse reductive dehalogenase-homologous genes in deep subseafloor sedimentary metagenomes.</title>
        <authorList>
            <person name="Kawai M."/>
            <person name="Futagami T."/>
            <person name="Toyoda A."/>
            <person name="Takaki Y."/>
            <person name="Nishi S."/>
            <person name="Hori S."/>
            <person name="Arai W."/>
            <person name="Tsubouchi T."/>
            <person name="Morono Y."/>
            <person name="Uchiyama I."/>
            <person name="Ito T."/>
            <person name="Fujiyama A."/>
            <person name="Inagaki F."/>
            <person name="Takami H."/>
        </authorList>
    </citation>
    <scope>NUCLEOTIDE SEQUENCE</scope>
    <source>
        <strain evidence="1">Expedition CK06-06</strain>
    </source>
</reference>
<protein>
    <submittedName>
        <fullName evidence="1">Uncharacterized protein</fullName>
    </submittedName>
</protein>
<organism evidence="1">
    <name type="scientific">marine sediment metagenome</name>
    <dbReference type="NCBI Taxonomy" id="412755"/>
    <lineage>
        <taxon>unclassified sequences</taxon>
        <taxon>metagenomes</taxon>
        <taxon>ecological metagenomes</taxon>
    </lineage>
</organism>
<proteinExistence type="predicted"/>
<sequence length="34" mass="3808">CLGKKVTESCIKGEFLGRRDVSGEMRLGHKFRLG</sequence>
<dbReference type="AlphaFoldDB" id="X0YDX1"/>
<comment type="caution">
    <text evidence="1">The sequence shown here is derived from an EMBL/GenBank/DDBJ whole genome shotgun (WGS) entry which is preliminary data.</text>
</comment>
<feature type="non-terminal residue" evidence="1">
    <location>
        <position position="1"/>
    </location>
</feature>
<name>X0YDX1_9ZZZZ</name>
<accession>X0YDX1</accession>
<gene>
    <name evidence="1" type="ORF">S01H4_13118</name>
</gene>
<dbReference type="EMBL" id="BART01005789">
    <property type="protein sequence ID" value="GAG54060.1"/>
    <property type="molecule type" value="Genomic_DNA"/>
</dbReference>
<evidence type="ECO:0000313" key="1">
    <source>
        <dbReference type="EMBL" id="GAG54060.1"/>
    </source>
</evidence>